<keyword evidence="2" id="KW-1185">Reference proteome</keyword>
<evidence type="ECO:0000313" key="1">
    <source>
        <dbReference type="EMBL" id="KAH3816138.1"/>
    </source>
</evidence>
<name>A0A9D4JPG6_DREPO</name>
<organism evidence="1 2">
    <name type="scientific">Dreissena polymorpha</name>
    <name type="common">Zebra mussel</name>
    <name type="synonym">Mytilus polymorpha</name>
    <dbReference type="NCBI Taxonomy" id="45954"/>
    <lineage>
        <taxon>Eukaryota</taxon>
        <taxon>Metazoa</taxon>
        <taxon>Spiralia</taxon>
        <taxon>Lophotrochozoa</taxon>
        <taxon>Mollusca</taxon>
        <taxon>Bivalvia</taxon>
        <taxon>Autobranchia</taxon>
        <taxon>Heteroconchia</taxon>
        <taxon>Euheterodonta</taxon>
        <taxon>Imparidentia</taxon>
        <taxon>Neoheterodontei</taxon>
        <taxon>Myida</taxon>
        <taxon>Dreissenoidea</taxon>
        <taxon>Dreissenidae</taxon>
        <taxon>Dreissena</taxon>
    </lineage>
</organism>
<dbReference type="EMBL" id="JAIWYP010000005">
    <property type="protein sequence ID" value="KAH3816138.1"/>
    <property type="molecule type" value="Genomic_DNA"/>
</dbReference>
<protein>
    <submittedName>
        <fullName evidence="1">Uncharacterized protein</fullName>
    </submittedName>
</protein>
<dbReference type="Proteomes" id="UP000828390">
    <property type="component" value="Unassembled WGS sequence"/>
</dbReference>
<sequence>MYILVTIYWSVSGEKGLKELIEEGTPVEILEGDGDNNLVIRVKKNLNLTLQKHFDKNHVKNIFIMKNSDCQPRVTNTKRVLKTLIPNLEEFCKNRP</sequence>
<gene>
    <name evidence="1" type="ORF">DPMN_117647</name>
</gene>
<dbReference type="AlphaFoldDB" id="A0A9D4JPG6"/>
<accession>A0A9D4JPG6</accession>
<proteinExistence type="predicted"/>
<comment type="caution">
    <text evidence="1">The sequence shown here is derived from an EMBL/GenBank/DDBJ whole genome shotgun (WGS) entry which is preliminary data.</text>
</comment>
<evidence type="ECO:0000313" key="2">
    <source>
        <dbReference type="Proteomes" id="UP000828390"/>
    </source>
</evidence>
<reference evidence="1" key="1">
    <citation type="journal article" date="2019" name="bioRxiv">
        <title>The Genome of the Zebra Mussel, Dreissena polymorpha: A Resource for Invasive Species Research.</title>
        <authorList>
            <person name="McCartney M.A."/>
            <person name="Auch B."/>
            <person name="Kono T."/>
            <person name="Mallez S."/>
            <person name="Zhang Y."/>
            <person name="Obille A."/>
            <person name="Becker A."/>
            <person name="Abrahante J.E."/>
            <person name="Garbe J."/>
            <person name="Badalamenti J.P."/>
            <person name="Herman A."/>
            <person name="Mangelson H."/>
            <person name="Liachko I."/>
            <person name="Sullivan S."/>
            <person name="Sone E.D."/>
            <person name="Koren S."/>
            <person name="Silverstein K.A.T."/>
            <person name="Beckman K.B."/>
            <person name="Gohl D.M."/>
        </authorList>
    </citation>
    <scope>NUCLEOTIDE SEQUENCE</scope>
    <source>
        <strain evidence="1">Duluth1</strain>
        <tissue evidence="1">Whole animal</tissue>
    </source>
</reference>
<reference evidence="1" key="2">
    <citation type="submission" date="2020-11" db="EMBL/GenBank/DDBJ databases">
        <authorList>
            <person name="McCartney M.A."/>
            <person name="Auch B."/>
            <person name="Kono T."/>
            <person name="Mallez S."/>
            <person name="Becker A."/>
            <person name="Gohl D.M."/>
            <person name="Silverstein K.A.T."/>
            <person name="Koren S."/>
            <person name="Bechman K.B."/>
            <person name="Herman A."/>
            <person name="Abrahante J.E."/>
            <person name="Garbe J."/>
        </authorList>
    </citation>
    <scope>NUCLEOTIDE SEQUENCE</scope>
    <source>
        <strain evidence="1">Duluth1</strain>
        <tissue evidence="1">Whole animal</tissue>
    </source>
</reference>